<reference evidence="3 4" key="1">
    <citation type="journal article" date="2019" name="Nat. Microbiol.">
        <title>Genomic variation and strain-specific functional adaptation in the human gut microbiome during early life.</title>
        <authorList>
            <person name="Vatanen T."/>
            <person name="Plichta D.R."/>
            <person name="Somani J."/>
            <person name="Munch P.C."/>
            <person name="Arthur T.D."/>
            <person name="Hall A.B."/>
            <person name="Rudolf S."/>
            <person name="Oakeley E.J."/>
            <person name="Ke X."/>
            <person name="Young R.A."/>
            <person name="Haiser H.J."/>
            <person name="Kolde R."/>
            <person name="Yassour M."/>
            <person name="Luopajarvi K."/>
            <person name="Siljander H."/>
            <person name="Virtanen S.M."/>
            <person name="Ilonen J."/>
            <person name="Uibo R."/>
            <person name="Tillmann V."/>
            <person name="Mokurov S."/>
            <person name="Dorshakova N."/>
            <person name="Porter J.A."/>
            <person name="McHardy A.C."/>
            <person name="Lahdesmaki H."/>
            <person name="Vlamakis H."/>
            <person name="Huttenhower C."/>
            <person name="Knip M."/>
            <person name="Xavier R.J."/>
        </authorList>
    </citation>
    <scope>NUCLEOTIDE SEQUENCE [LARGE SCALE GENOMIC DNA]</scope>
    <source>
        <strain evidence="3 4">RJX1047</strain>
    </source>
</reference>
<dbReference type="Proteomes" id="UP000294527">
    <property type="component" value="Unassembled WGS sequence"/>
</dbReference>
<dbReference type="InterPro" id="IPR002516">
    <property type="entry name" value="Glyco_trans_11"/>
</dbReference>
<proteinExistence type="predicted"/>
<evidence type="ECO:0000256" key="1">
    <source>
        <dbReference type="ARBA" id="ARBA00022676"/>
    </source>
</evidence>
<keyword evidence="2" id="KW-0808">Transferase</keyword>
<dbReference type="Gene3D" id="3.40.50.11350">
    <property type="match status" value="1"/>
</dbReference>
<dbReference type="RefSeq" id="WP_132140500.1">
    <property type="nucleotide sequence ID" value="NZ_CAXSRD010000011.1"/>
</dbReference>
<evidence type="ECO:0000256" key="2">
    <source>
        <dbReference type="ARBA" id="ARBA00022679"/>
    </source>
</evidence>
<dbReference type="EMBL" id="SLTU01000001">
    <property type="protein sequence ID" value="TDA76084.1"/>
    <property type="molecule type" value="Genomic_DNA"/>
</dbReference>
<dbReference type="PANTHER" id="PTHR11927">
    <property type="entry name" value="GALACTOSIDE 2-L-FUCOSYLTRANSFERASE"/>
    <property type="match status" value="1"/>
</dbReference>
<sequence length="293" mass="34857">MSKVVISYDGCGQTCNRFWSWIPLFLLKKRENVRVYILLPDYHLKYFPKLIQYFAFPCCSINQFFFRFLGYNKVKGIYWRMFNNRVAISIYKYINKFFSRKIFINAWDMVMNMESLKLDTSEKEIVRELFSPSDKVKKDVDEQFTNIRSDFDIIVGVHIRRGDYLQYHKGMFYYTNDKYWEVMTQMKKIYAPKKICFIICSNEVIDLNAFKEIDCQCIKIASAVHDLYALSKVDYIIGPPSTFSKWASFIGDVPLAELLPGEFFITKEHFFVCDSFKFRMESLLLIKKGEIIC</sequence>
<accession>A0A4V2WWC3</accession>
<keyword evidence="1" id="KW-0328">Glycosyltransferase</keyword>
<evidence type="ECO:0000313" key="4">
    <source>
        <dbReference type="Proteomes" id="UP000294527"/>
    </source>
</evidence>
<dbReference type="GO" id="GO:0008107">
    <property type="term" value="F:galactoside 2-alpha-L-fucosyltransferase activity"/>
    <property type="evidence" value="ECO:0007669"/>
    <property type="project" value="InterPro"/>
</dbReference>
<evidence type="ECO:0000313" key="3">
    <source>
        <dbReference type="EMBL" id="TDA76084.1"/>
    </source>
</evidence>
<name>A0A4V2WWC3_9BACT</name>
<organism evidence="3 4">
    <name type="scientific">Phocaeicola dorei</name>
    <dbReference type="NCBI Taxonomy" id="357276"/>
    <lineage>
        <taxon>Bacteria</taxon>
        <taxon>Pseudomonadati</taxon>
        <taxon>Bacteroidota</taxon>
        <taxon>Bacteroidia</taxon>
        <taxon>Bacteroidales</taxon>
        <taxon>Bacteroidaceae</taxon>
        <taxon>Phocaeicola</taxon>
    </lineage>
</organism>
<dbReference type="GO" id="GO:0005975">
    <property type="term" value="P:carbohydrate metabolic process"/>
    <property type="evidence" value="ECO:0007669"/>
    <property type="project" value="InterPro"/>
</dbReference>
<dbReference type="PANTHER" id="PTHR11927:SF9">
    <property type="entry name" value="L-FUCOSYLTRANSFERASE"/>
    <property type="match status" value="1"/>
</dbReference>
<dbReference type="Pfam" id="PF01531">
    <property type="entry name" value="Glyco_transf_11"/>
    <property type="match status" value="1"/>
</dbReference>
<dbReference type="AlphaFoldDB" id="A0A4V2WWC3"/>
<dbReference type="GO" id="GO:0016020">
    <property type="term" value="C:membrane"/>
    <property type="evidence" value="ECO:0007669"/>
    <property type="project" value="InterPro"/>
</dbReference>
<protein>
    <recommendedName>
        <fullName evidence="5">Glycosyl transferase family 11</fullName>
    </recommendedName>
</protein>
<evidence type="ECO:0008006" key="5">
    <source>
        <dbReference type="Google" id="ProtNLM"/>
    </source>
</evidence>
<gene>
    <name evidence="3" type="ORF">E1I98_06835</name>
</gene>
<comment type="caution">
    <text evidence="3">The sequence shown here is derived from an EMBL/GenBank/DDBJ whole genome shotgun (WGS) entry which is preliminary data.</text>
</comment>